<dbReference type="InterPro" id="IPR027277">
    <property type="entry name" value="NadC/ModD"/>
</dbReference>
<dbReference type="AlphaFoldDB" id="A0A1H0FGG3"/>
<keyword evidence="4 5" id="KW-0808">Transferase</keyword>
<name>A0A1H0FGG3_9BACT</name>
<dbReference type="CDD" id="cd01573">
    <property type="entry name" value="modD_like"/>
    <property type="match status" value="1"/>
</dbReference>
<dbReference type="SUPFAM" id="SSF54675">
    <property type="entry name" value="Nicotinate/Quinolinate PRTase N-terminal domain-like"/>
    <property type="match status" value="1"/>
</dbReference>
<evidence type="ECO:0000256" key="1">
    <source>
        <dbReference type="ARBA" id="ARBA00009400"/>
    </source>
</evidence>
<evidence type="ECO:0000259" key="6">
    <source>
        <dbReference type="Pfam" id="PF01729"/>
    </source>
</evidence>
<gene>
    <name evidence="8" type="ORF">SAMN04488516_11241</name>
</gene>
<feature type="domain" description="Quinolinate phosphoribosyl transferase N-terminal" evidence="7">
    <location>
        <begin position="21"/>
        <end position="96"/>
    </location>
</feature>
<evidence type="ECO:0000313" key="9">
    <source>
        <dbReference type="Proteomes" id="UP000199602"/>
    </source>
</evidence>
<dbReference type="InterPro" id="IPR013785">
    <property type="entry name" value="Aldolase_TIM"/>
</dbReference>
<dbReference type="EMBL" id="FNIN01000012">
    <property type="protein sequence ID" value="SDN93868.1"/>
    <property type="molecule type" value="Genomic_DNA"/>
</dbReference>
<dbReference type="Pfam" id="PF01729">
    <property type="entry name" value="QRPTase_C"/>
    <property type="match status" value="1"/>
</dbReference>
<dbReference type="FunFam" id="3.20.20.70:FF:000030">
    <property type="entry name" value="Nicotinate-nucleotide pyrophosphorylase, carboxylating"/>
    <property type="match status" value="1"/>
</dbReference>
<dbReference type="SUPFAM" id="SSF51690">
    <property type="entry name" value="Nicotinate/Quinolinate PRTase C-terminal domain-like"/>
    <property type="match status" value="1"/>
</dbReference>
<dbReference type="InterPro" id="IPR037128">
    <property type="entry name" value="Quinolinate_PRibosylTase_N_sf"/>
</dbReference>
<proteinExistence type="inferred from homology"/>
<dbReference type="Pfam" id="PF02749">
    <property type="entry name" value="QRPTase_N"/>
    <property type="match status" value="1"/>
</dbReference>
<evidence type="ECO:0000313" key="8">
    <source>
        <dbReference type="EMBL" id="SDN93868.1"/>
    </source>
</evidence>
<evidence type="ECO:0000256" key="2">
    <source>
        <dbReference type="ARBA" id="ARBA00019205"/>
    </source>
</evidence>
<evidence type="ECO:0000256" key="5">
    <source>
        <dbReference type="PIRNR" id="PIRNR006250"/>
    </source>
</evidence>
<organism evidence="8 9">
    <name type="scientific">Desulfonauticus submarinus</name>
    <dbReference type="NCBI Taxonomy" id="206665"/>
    <lineage>
        <taxon>Bacteria</taxon>
        <taxon>Pseudomonadati</taxon>
        <taxon>Thermodesulfobacteriota</taxon>
        <taxon>Desulfovibrionia</taxon>
        <taxon>Desulfovibrionales</taxon>
        <taxon>Desulfonauticaceae</taxon>
        <taxon>Desulfonauticus</taxon>
    </lineage>
</organism>
<keyword evidence="3 5" id="KW-0328">Glycosyltransferase</keyword>
<dbReference type="STRING" id="206665.SAMN04488516_11241"/>
<dbReference type="GO" id="GO:0005737">
    <property type="term" value="C:cytoplasm"/>
    <property type="evidence" value="ECO:0007669"/>
    <property type="project" value="TreeGrafter"/>
</dbReference>
<dbReference type="Gene3D" id="3.20.20.70">
    <property type="entry name" value="Aldolase class I"/>
    <property type="match status" value="1"/>
</dbReference>
<protein>
    <recommendedName>
        <fullName evidence="2">Putative pyrophosphorylase ModD</fullName>
    </recommendedName>
</protein>
<dbReference type="InterPro" id="IPR006242">
    <property type="entry name" value="ModD"/>
</dbReference>
<dbReference type="PIRSF" id="PIRSF006250">
    <property type="entry name" value="NadC_ModD"/>
    <property type="match status" value="1"/>
</dbReference>
<dbReference type="GO" id="GO:0004514">
    <property type="term" value="F:nicotinate-nucleotide diphosphorylase (carboxylating) activity"/>
    <property type="evidence" value="ECO:0007669"/>
    <property type="project" value="InterPro"/>
</dbReference>
<dbReference type="GO" id="GO:0034213">
    <property type="term" value="P:quinolinate catabolic process"/>
    <property type="evidence" value="ECO:0007669"/>
    <property type="project" value="TreeGrafter"/>
</dbReference>
<comment type="similarity">
    <text evidence="1 5">Belongs to the NadC/ModD family.</text>
</comment>
<dbReference type="InterPro" id="IPR022412">
    <property type="entry name" value="Quinolinate_PRibosylTrfase_N"/>
</dbReference>
<reference evidence="8 9" key="1">
    <citation type="submission" date="2016-10" db="EMBL/GenBank/DDBJ databases">
        <authorList>
            <person name="de Groot N.N."/>
        </authorList>
    </citation>
    <scope>NUCLEOTIDE SEQUENCE [LARGE SCALE GENOMIC DNA]</scope>
    <source>
        <strain evidence="8 9">DSM 15269</strain>
    </source>
</reference>
<evidence type="ECO:0000259" key="7">
    <source>
        <dbReference type="Pfam" id="PF02749"/>
    </source>
</evidence>
<keyword evidence="9" id="KW-1185">Reference proteome</keyword>
<dbReference type="GO" id="GO:0009435">
    <property type="term" value="P:NAD+ biosynthetic process"/>
    <property type="evidence" value="ECO:0007669"/>
    <property type="project" value="InterPro"/>
</dbReference>
<dbReference type="PANTHER" id="PTHR32179:SF4">
    <property type="entry name" value="PYROPHOSPHORYLASE MODD-RELATED"/>
    <property type="match status" value="1"/>
</dbReference>
<accession>A0A1H0FGG3</accession>
<dbReference type="OrthoDB" id="9782546at2"/>
<sequence length="282" mass="31112">MIYFSESDLDRYIEEDIPYADLTTFSLGLSNSQQAKISYSTRETTTICGTEEVERLCLKLGLQVIKTTPSGTTLEKNICFFQAKGGVDAIHKIWRLGNIWLEYSSGIATRTKQLVDLAQNINPKAKVVTTRKNMPFTKKLSIKAVLAGGGLPHRLGLSETILVFDEHLKFLGGIDGFIKRLSELKQNAPEKTITVEVHNLKDAIKLAKAGVDILQLDKFSIQDTKKVISEIQKNNPQCKVAIAGGINPSNVEGYAKAGVVLMVTSWPYFGKPADIKSLIEPI</sequence>
<dbReference type="NCBIfam" id="TIGR01334">
    <property type="entry name" value="modD"/>
    <property type="match status" value="1"/>
</dbReference>
<dbReference type="RefSeq" id="WP_092066110.1">
    <property type="nucleotide sequence ID" value="NZ_FNIN01000012.1"/>
</dbReference>
<feature type="domain" description="Quinolinate phosphoribosyl transferase C-terminal" evidence="6">
    <location>
        <begin position="107"/>
        <end position="275"/>
    </location>
</feature>
<dbReference type="InterPro" id="IPR036068">
    <property type="entry name" value="Nicotinate_pribotase-like_C"/>
</dbReference>
<evidence type="ECO:0000256" key="4">
    <source>
        <dbReference type="ARBA" id="ARBA00022679"/>
    </source>
</evidence>
<dbReference type="InterPro" id="IPR002638">
    <property type="entry name" value="Quinolinate_PRibosylTrfase_C"/>
</dbReference>
<dbReference type="Gene3D" id="3.90.1170.20">
    <property type="entry name" value="Quinolinate phosphoribosyl transferase, N-terminal domain"/>
    <property type="match status" value="1"/>
</dbReference>
<evidence type="ECO:0000256" key="3">
    <source>
        <dbReference type="ARBA" id="ARBA00022676"/>
    </source>
</evidence>
<dbReference type="PANTHER" id="PTHR32179">
    <property type="entry name" value="NICOTINATE-NUCLEOTIDE PYROPHOSPHORYLASE [CARBOXYLATING]"/>
    <property type="match status" value="1"/>
</dbReference>
<dbReference type="Proteomes" id="UP000199602">
    <property type="component" value="Unassembled WGS sequence"/>
</dbReference>